<keyword evidence="2 3" id="KW-0456">Lyase</keyword>
<sequence length="310" mass="33337">MQEVKDMTELVLCETRDRVAVLTLNRPEKLNALNYALIDRLLEILDAIETDDAIGAVILTGAGERAFSAGGDISEFSASVALGADVALRDFVMRGQRLTARLEAFRKPVIAAVNGLAFGGGCEITEAVPLAIASERALFAKPEIRLAMPPTFGGTQRLPRLAGRKRALELLLTGETFSPQRALELGLVNQVVPHAELMSAALDLARRIVRHSPAAVASILTAVARGLNQSIAEGLLVEAEQFARMAATADLREGLDAWIGRRKPGFGGSWTHVTRPDEARRASLALDEPGAQDQGAAATRPFMSVWKRQK</sequence>
<reference evidence="3 4" key="1">
    <citation type="journal article" date="2012" name="J. Bacteriol.">
        <title>Draft Genome Sequence of Plant Growth-Promoting Rhizobium Mesorhizobium amorphae, Isolated from Zinc-Lead Mine Tailings.</title>
        <authorList>
            <person name="Hao X."/>
            <person name="Lin Y."/>
            <person name="Johnstone L."/>
            <person name="Baltrus D.A."/>
            <person name="Miller S.J."/>
            <person name="Wei G."/>
            <person name="Rensing C."/>
        </authorList>
    </citation>
    <scope>NUCLEOTIDE SEQUENCE [LARGE SCALE GENOMIC DNA]</scope>
    <source>
        <strain evidence="3 4">CCNWGS0123</strain>
    </source>
</reference>
<name>G6Y560_9HYPH</name>
<evidence type="ECO:0000256" key="1">
    <source>
        <dbReference type="ARBA" id="ARBA00005254"/>
    </source>
</evidence>
<dbReference type="eggNOG" id="COG1024">
    <property type="taxonomic scope" value="Bacteria"/>
</dbReference>
<dbReference type="EMBL" id="AGSN01000055">
    <property type="protein sequence ID" value="EHH13111.1"/>
    <property type="molecule type" value="Genomic_DNA"/>
</dbReference>
<dbReference type="STRING" id="1082933.A6B35_15650"/>
<comment type="similarity">
    <text evidence="1">Belongs to the enoyl-CoA hydratase/isomerase family.</text>
</comment>
<dbReference type="FunFam" id="3.90.226.10:FF:000009">
    <property type="entry name" value="Carnitinyl-CoA dehydratase"/>
    <property type="match status" value="1"/>
</dbReference>
<dbReference type="Gene3D" id="3.90.226.10">
    <property type="entry name" value="2-enoyl-CoA Hydratase, Chain A, domain 1"/>
    <property type="match status" value="1"/>
</dbReference>
<dbReference type="Proteomes" id="UP000002949">
    <property type="component" value="Unassembled WGS sequence"/>
</dbReference>
<dbReference type="SUPFAM" id="SSF52096">
    <property type="entry name" value="ClpP/crotonase"/>
    <property type="match status" value="1"/>
</dbReference>
<dbReference type="InterPro" id="IPR029045">
    <property type="entry name" value="ClpP/crotonase-like_dom_sf"/>
</dbReference>
<gene>
    <name evidence="3" type="ORF">MEA186_05346</name>
</gene>
<dbReference type="PANTHER" id="PTHR11941">
    <property type="entry name" value="ENOYL-COA HYDRATASE-RELATED"/>
    <property type="match status" value="1"/>
</dbReference>
<keyword evidence="4" id="KW-1185">Reference proteome</keyword>
<protein>
    <submittedName>
        <fullName evidence="3">Enoyl-CoA hydratase</fullName>
        <ecNumber evidence="3">4.2.1.17</ecNumber>
    </submittedName>
</protein>
<dbReference type="GO" id="GO:0004300">
    <property type="term" value="F:enoyl-CoA hydratase activity"/>
    <property type="evidence" value="ECO:0007669"/>
    <property type="project" value="UniProtKB-EC"/>
</dbReference>
<dbReference type="InterPro" id="IPR001753">
    <property type="entry name" value="Enoyl-CoA_hydra/iso"/>
</dbReference>
<evidence type="ECO:0000313" key="3">
    <source>
        <dbReference type="EMBL" id="EHH13111.1"/>
    </source>
</evidence>
<accession>G6Y560</accession>
<evidence type="ECO:0000256" key="2">
    <source>
        <dbReference type="ARBA" id="ARBA00023239"/>
    </source>
</evidence>
<dbReference type="NCBIfam" id="NF004634">
    <property type="entry name" value="PRK05980.1"/>
    <property type="match status" value="1"/>
</dbReference>
<dbReference type="PANTHER" id="PTHR11941:SF54">
    <property type="entry name" value="ENOYL-COA HYDRATASE, MITOCHONDRIAL"/>
    <property type="match status" value="1"/>
</dbReference>
<organism evidence="3 4">
    <name type="scientific">Mesorhizobium amorphae CCNWGS0123</name>
    <dbReference type="NCBI Taxonomy" id="1082933"/>
    <lineage>
        <taxon>Bacteria</taxon>
        <taxon>Pseudomonadati</taxon>
        <taxon>Pseudomonadota</taxon>
        <taxon>Alphaproteobacteria</taxon>
        <taxon>Hyphomicrobiales</taxon>
        <taxon>Phyllobacteriaceae</taxon>
        <taxon>Mesorhizobium</taxon>
    </lineage>
</organism>
<proteinExistence type="inferred from homology"/>
<dbReference type="InterPro" id="IPR014748">
    <property type="entry name" value="Enoyl-CoA_hydra_C"/>
</dbReference>
<dbReference type="PATRIC" id="fig|1082933.3.peg.1004"/>
<dbReference type="AlphaFoldDB" id="G6Y560"/>
<dbReference type="Gene3D" id="1.10.12.10">
    <property type="entry name" value="Lyase 2-enoyl-coa Hydratase, Chain A, domain 2"/>
    <property type="match status" value="1"/>
</dbReference>
<dbReference type="CDD" id="cd06558">
    <property type="entry name" value="crotonase-like"/>
    <property type="match status" value="1"/>
</dbReference>
<dbReference type="Pfam" id="PF00378">
    <property type="entry name" value="ECH_1"/>
    <property type="match status" value="1"/>
</dbReference>
<dbReference type="EC" id="4.2.1.17" evidence="3"/>
<dbReference type="GO" id="GO:0006635">
    <property type="term" value="P:fatty acid beta-oxidation"/>
    <property type="evidence" value="ECO:0007669"/>
    <property type="project" value="TreeGrafter"/>
</dbReference>
<evidence type="ECO:0000313" key="4">
    <source>
        <dbReference type="Proteomes" id="UP000002949"/>
    </source>
</evidence>